<feature type="region of interest" description="Disordered" evidence="1">
    <location>
        <begin position="1"/>
        <end position="20"/>
    </location>
</feature>
<accession>A0ABS4R735</accession>
<proteinExistence type="predicted"/>
<evidence type="ECO:0000313" key="2">
    <source>
        <dbReference type="EMBL" id="MBP2238196.1"/>
    </source>
</evidence>
<evidence type="ECO:0008006" key="4">
    <source>
        <dbReference type="Google" id="ProtNLM"/>
    </source>
</evidence>
<gene>
    <name evidence="2" type="ORF">J2Z31_004723</name>
</gene>
<dbReference type="Proteomes" id="UP000730739">
    <property type="component" value="Unassembled WGS sequence"/>
</dbReference>
<sequence length="298" mass="33247">MQGTASKSAGDDDSPGMTADALLRNPRFLHALQESARTLTAVSELLPRIARLVSSHRKWMLTHASYALHLEREPRDPETGITAARLLKFMRETGGASRNTATAFLAELVAYKLLRPTTDRQSKRARPLEPAAASEDAMRLWFKTQMGTLDGIDGGERVKRVETDRGIFERAQPLAARRLLKDPKWTEPPRGVAIFVWAESGGAILDDLMTRPASLTPVEGKVWIDVNLAKLAQRYMVSNTHIRRLFARAEAAGFIGKSDDDTRNRYWMSARLIEEYASWQAIKLEALASAYDRATGAR</sequence>
<name>A0ABS4R735_9HYPH</name>
<evidence type="ECO:0000256" key="1">
    <source>
        <dbReference type="SAM" id="MobiDB-lite"/>
    </source>
</evidence>
<dbReference type="RefSeq" id="WP_209604990.1">
    <property type="nucleotide sequence ID" value="NZ_JAGILA010000007.1"/>
</dbReference>
<protein>
    <recommendedName>
        <fullName evidence="4">MarR family transcriptional regulator</fullName>
    </recommendedName>
</protein>
<reference evidence="2 3" key="1">
    <citation type="submission" date="2021-03" db="EMBL/GenBank/DDBJ databases">
        <title>Genomic Encyclopedia of Type Strains, Phase IV (KMG-IV): sequencing the most valuable type-strain genomes for metagenomic binning, comparative biology and taxonomic classification.</title>
        <authorList>
            <person name="Goeker M."/>
        </authorList>
    </citation>
    <scope>NUCLEOTIDE SEQUENCE [LARGE SCALE GENOMIC DNA]</scope>
    <source>
        <strain evidence="2 3">DSM 13372</strain>
    </source>
</reference>
<comment type="caution">
    <text evidence="2">The sequence shown here is derived from an EMBL/GenBank/DDBJ whole genome shotgun (WGS) entry which is preliminary data.</text>
</comment>
<dbReference type="EMBL" id="JAGILA010000007">
    <property type="protein sequence ID" value="MBP2238196.1"/>
    <property type="molecule type" value="Genomic_DNA"/>
</dbReference>
<evidence type="ECO:0000313" key="3">
    <source>
        <dbReference type="Proteomes" id="UP000730739"/>
    </source>
</evidence>
<keyword evidence="3" id="KW-1185">Reference proteome</keyword>
<organism evidence="2 3">
    <name type="scientific">Sinorhizobium kostiense</name>
    <dbReference type="NCBI Taxonomy" id="76747"/>
    <lineage>
        <taxon>Bacteria</taxon>
        <taxon>Pseudomonadati</taxon>
        <taxon>Pseudomonadota</taxon>
        <taxon>Alphaproteobacteria</taxon>
        <taxon>Hyphomicrobiales</taxon>
        <taxon>Rhizobiaceae</taxon>
        <taxon>Sinorhizobium/Ensifer group</taxon>
        <taxon>Sinorhizobium</taxon>
    </lineage>
</organism>